<dbReference type="STRING" id="1433126.BN938_1526"/>
<keyword evidence="2" id="KW-1185">Reference proteome</keyword>
<evidence type="ECO:0000313" key="1">
    <source>
        <dbReference type="EMBL" id="CDN31613.1"/>
    </source>
</evidence>
<reference evidence="1 2" key="1">
    <citation type="journal article" date="2015" name="Genome Announc.">
        <title>Complete Genome Sequence of the Novel Leech Symbiont Mucinivorans hirudinis M3T.</title>
        <authorList>
            <person name="Nelson M.C."/>
            <person name="Bomar L."/>
            <person name="Graf J."/>
        </authorList>
    </citation>
    <scope>NUCLEOTIDE SEQUENCE [LARGE SCALE GENOMIC DNA]</scope>
    <source>
        <strain evidence="2">M3</strain>
    </source>
</reference>
<dbReference type="Proteomes" id="UP000027616">
    <property type="component" value="Chromosome I"/>
</dbReference>
<evidence type="ECO:0000313" key="2">
    <source>
        <dbReference type="Proteomes" id="UP000027616"/>
    </source>
</evidence>
<protein>
    <submittedName>
        <fullName evidence="1">Uncharacterized protein</fullName>
    </submittedName>
</protein>
<gene>
    <name evidence="1" type="ORF">BN938_1526</name>
</gene>
<dbReference type="EMBL" id="HG934468">
    <property type="protein sequence ID" value="CDN31613.1"/>
    <property type="molecule type" value="Genomic_DNA"/>
</dbReference>
<dbReference type="KEGG" id="rbc:BN938_1526"/>
<dbReference type="HOGENOM" id="CLU_2807744_0_0_10"/>
<dbReference type="AlphaFoldDB" id="A0A060RCQ7"/>
<accession>A0A060RCQ7</accession>
<organism evidence="1 2">
    <name type="scientific">Mucinivorans hirudinis</name>
    <dbReference type="NCBI Taxonomy" id="1433126"/>
    <lineage>
        <taxon>Bacteria</taxon>
        <taxon>Pseudomonadati</taxon>
        <taxon>Bacteroidota</taxon>
        <taxon>Bacteroidia</taxon>
        <taxon>Bacteroidales</taxon>
        <taxon>Rikenellaceae</taxon>
        <taxon>Mucinivorans</taxon>
    </lineage>
</organism>
<sequence>MTFAFFAFTILKAGVTPYVLYRRKTAVVCYKPEDFFLPNHKVTSKGRVEKEYKYLKKGLMQSFAQII</sequence>
<name>A0A060RCQ7_9BACT</name>
<proteinExistence type="predicted"/>